<dbReference type="EMBL" id="CAJOBQ010001553">
    <property type="protein sequence ID" value="CAF4496897.1"/>
    <property type="molecule type" value="Genomic_DNA"/>
</dbReference>
<name>A0A818LP41_9BILA</name>
<keyword evidence="3" id="KW-0547">Nucleotide-binding</keyword>
<dbReference type="Gene3D" id="3.30.470.160">
    <property type="entry name" value="Inositol polyphosphate kinase"/>
    <property type="match status" value="1"/>
</dbReference>
<protein>
    <recommendedName>
        <fullName evidence="6">Kinase</fullName>
        <ecNumber evidence="6">2.7.-.-</ecNumber>
    </recommendedName>
</protein>
<dbReference type="InterPro" id="IPR005522">
    <property type="entry name" value="IPK"/>
</dbReference>
<dbReference type="EMBL" id="CAJNYV010002086">
    <property type="protein sequence ID" value="CAF3454273.1"/>
    <property type="molecule type" value="Genomic_DNA"/>
</dbReference>
<evidence type="ECO:0000313" key="8">
    <source>
        <dbReference type="EMBL" id="CAF3454273.1"/>
    </source>
</evidence>
<evidence type="ECO:0000256" key="2">
    <source>
        <dbReference type="ARBA" id="ARBA00022679"/>
    </source>
</evidence>
<proteinExistence type="inferred from homology"/>
<organism evidence="9 15">
    <name type="scientific">Rotaria socialis</name>
    <dbReference type="NCBI Taxonomy" id="392032"/>
    <lineage>
        <taxon>Eukaryota</taxon>
        <taxon>Metazoa</taxon>
        <taxon>Spiralia</taxon>
        <taxon>Gnathifera</taxon>
        <taxon>Rotifera</taxon>
        <taxon>Eurotatoria</taxon>
        <taxon>Bdelloidea</taxon>
        <taxon>Philodinida</taxon>
        <taxon>Philodinidae</taxon>
        <taxon>Rotaria</taxon>
    </lineage>
</organism>
<dbReference type="GO" id="GO:0005737">
    <property type="term" value="C:cytoplasm"/>
    <property type="evidence" value="ECO:0007669"/>
    <property type="project" value="TreeGrafter"/>
</dbReference>
<evidence type="ECO:0000313" key="13">
    <source>
        <dbReference type="EMBL" id="CAF4531397.1"/>
    </source>
</evidence>
<dbReference type="GO" id="GO:0005634">
    <property type="term" value="C:nucleus"/>
    <property type="evidence" value="ECO:0007669"/>
    <property type="project" value="TreeGrafter"/>
</dbReference>
<evidence type="ECO:0000313" key="9">
    <source>
        <dbReference type="EMBL" id="CAF3573057.1"/>
    </source>
</evidence>
<dbReference type="GO" id="GO:0005524">
    <property type="term" value="F:ATP binding"/>
    <property type="evidence" value="ECO:0007669"/>
    <property type="project" value="UniProtKB-KW"/>
</dbReference>
<evidence type="ECO:0000256" key="1">
    <source>
        <dbReference type="ARBA" id="ARBA00007374"/>
    </source>
</evidence>
<dbReference type="Proteomes" id="UP000663869">
    <property type="component" value="Unassembled WGS sequence"/>
</dbReference>
<keyword evidence="5" id="KW-0067">ATP-binding</keyword>
<dbReference type="EMBL" id="CAJNYD010002386">
    <property type="protein sequence ID" value="CAF3415192.1"/>
    <property type="molecule type" value="Genomic_DNA"/>
</dbReference>
<evidence type="ECO:0000256" key="3">
    <source>
        <dbReference type="ARBA" id="ARBA00022741"/>
    </source>
</evidence>
<dbReference type="FunFam" id="3.30.470.160:FF:000001">
    <property type="entry name" value="Kinase"/>
    <property type="match status" value="1"/>
</dbReference>
<dbReference type="Proteomes" id="UP000663848">
    <property type="component" value="Unassembled WGS sequence"/>
</dbReference>
<dbReference type="EC" id="2.7.-.-" evidence="6"/>
<dbReference type="EMBL" id="CAJOBS010000236">
    <property type="protein sequence ID" value="CAF4531397.1"/>
    <property type="molecule type" value="Genomic_DNA"/>
</dbReference>
<comment type="caution">
    <text evidence="9">The sequence shown here is derived from an EMBL/GenBank/DDBJ whole genome shotgun (WGS) entry which is preliminary data.</text>
</comment>
<evidence type="ECO:0000313" key="12">
    <source>
        <dbReference type="EMBL" id="CAF4496897.1"/>
    </source>
</evidence>
<evidence type="ECO:0000313" key="10">
    <source>
        <dbReference type="EMBL" id="CAF3690057.1"/>
    </source>
</evidence>
<accession>A0A818LP41</accession>
<dbReference type="Proteomes" id="UP000663872">
    <property type="component" value="Unassembled WGS sequence"/>
</dbReference>
<evidence type="ECO:0000313" key="14">
    <source>
        <dbReference type="EMBL" id="CAF4593113.1"/>
    </source>
</evidence>
<keyword evidence="4 6" id="KW-0418">Kinase</keyword>
<keyword evidence="2 6" id="KW-0808">Transferase</keyword>
<dbReference type="AlphaFoldDB" id="A0A818LP41"/>
<dbReference type="GO" id="GO:0032958">
    <property type="term" value="P:inositol phosphate biosynthetic process"/>
    <property type="evidence" value="ECO:0007669"/>
    <property type="project" value="InterPro"/>
</dbReference>
<dbReference type="Proteomes" id="UP000663865">
    <property type="component" value="Unassembled WGS sequence"/>
</dbReference>
<dbReference type="Proteomes" id="UP000663833">
    <property type="component" value="Unassembled WGS sequence"/>
</dbReference>
<dbReference type="PANTHER" id="PTHR12400">
    <property type="entry name" value="INOSITOL POLYPHOSPHATE KINASE"/>
    <property type="match status" value="1"/>
</dbReference>
<evidence type="ECO:0000313" key="7">
    <source>
        <dbReference type="EMBL" id="CAF3415192.1"/>
    </source>
</evidence>
<evidence type="ECO:0000256" key="4">
    <source>
        <dbReference type="ARBA" id="ARBA00022777"/>
    </source>
</evidence>
<sequence length="373" mass="43325">MTTTITSTSNEYLSKWPYCQCQISSSCSSLERNKSINNALLDIWQGLNTTELQLSSSSPTDSKYFEVHVTKNPRGWKAFSNAVATFLTPTQKKEERHQWVQLVGHRGTFKKGIHDGYILKELSEHEEYCCEILQTDSLKDFVPKYNGIVKDAEGRLFIEMEDLLASFNDPSIMDCKIGVRTYLEEELDKSECNPEPRTDLYNKMIAIDVAALTEKEHEEKKILKTRYMIWRESLSSSQNLGFRIEAIQKSHGSMSKQFHRIKEREDVKQQLKDFFTNSLSRANQYLERLFELRSTCIRSRFFQSHELIGSSLLFVHDKNKASVWMIDFGKTRFLPDGIHITHEKSWLRNSHEDGYLIGLDNIIALLQEIINEL</sequence>
<dbReference type="SUPFAM" id="SSF56104">
    <property type="entry name" value="SAICAR synthase-like"/>
    <property type="match status" value="1"/>
</dbReference>
<reference evidence="9" key="1">
    <citation type="submission" date="2021-02" db="EMBL/GenBank/DDBJ databases">
        <authorList>
            <person name="Nowell W R."/>
        </authorList>
    </citation>
    <scope>NUCLEOTIDE SEQUENCE</scope>
</reference>
<dbReference type="EMBL" id="CAJOBR010001265">
    <property type="protein sequence ID" value="CAF4593113.1"/>
    <property type="molecule type" value="Genomic_DNA"/>
</dbReference>
<dbReference type="GO" id="GO:0000828">
    <property type="term" value="F:inositol hexakisphosphate kinase activity"/>
    <property type="evidence" value="ECO:0007669"/>
    <property type="project" value="TreeGrafter"/>
</dbReference>
<evidence type="ECO:0000256" key="6">
    <source>
        <dbReference type="RuleBase" id="RU363090"/>
    </source>
</evidence>
<comment type="similarity">
    <text evidence="1 6">Belongs to the inositol phosphokinase (IPK) family.</text>
</comment>
<dbReference type="EMBL" id="CAJNYU010002662">
    <property type="protein sequence ID" value="CAF3573057.1"/>
    <property type="molecule type" value="Genomic_DNA"/>
</dbReference>
<dbReference type="EMBL" id="CAJNYT010004773">
    <property type="protein sequence ID" value="CAF3690057.1"/>
    <property type="molecule type" value="Genomic_DNA"/>
</dbReference>
<dbReference type="GO" id="GO:0046854">
    <property type="term" value="P:phosphatidylinositol phosphate biosynthetic process"/>
    <property type="evidence" value="ECO:0007669"/>
    <property type="project" value="TreeGrafter"/>
</dbReference>
<dbReference type="PANTHER" id="PTHR12400:SF97">
    <property type="entry name" value="KINASE"/>
    <property type="match status" value="1"/>
</dbReference>
<evidence type="ECO:0000313" key="15">
    <source>
        <dbReference type="Proteomes" id="UP000663869"/>
    </source>
</evidence>
<dbReference type="EMBL" id="CAJOBO010000331">
    <property type="protein sequence ID" value="CAF4194570.1"/>
    <property type="molecule type" value="Genomic_DNA"/>
</dbReference>
<evidence type="ECO:0000256" key="5">
    <source>
        <dbReference type="ARBA" id="ARBA00022840"/>
    </source>
</evidence>
<dbReference type="Proteomes" id="UP000663838">
    <property type="component" value="Unassembled WGS sequence"/>
</dbReference>
<gene>
    <name evidence="9" type="ORF">FME351_LOCUS20553</name>
    <name evidence="10" type="ORF">GRG538_LOCUS27628</name>
    <name evidence="11" type="ORF">HFQ381_LOCUS7064</name>
    <name evidence="8" type="ORF">KIK155_LOCUS12611</name>
    <name evidence="7" type="ORF">LUA448_LOCUS18894</name>
    <name evidence="14" type="ORF">QYT958_LOCUS11038</name>
    <name evidence="13" type="ORF">TOA249_LOCUS5752</name>
    <name evidence="12" type="ORF">TSG867_LOCUS20765</name>
</gene>
<dbReference type="Proteomes" id="UP000663862">
    <property type="component" value="Unassembled WGS sequence"/>
</dbReference>
<dbReference type="Pfam" id="PF03770">
    <property type="entry name" value="IPK"/>
    <property type="match status" value="1"/>
</dbReference>
<dbReference type="InterPro" id="IPR038286">
    <property type="entry name" value="IPK_sf"/>
</dbReference>
<dbReference type="Proteomes" id="UP000663851">
    <property type="component" value="Unassembled WGS sequence"/>
</dbReference>
<evidence type="ECO:0000313" key="11">
    <source>
        <dbReference type="EMBL" id="CAF4194570.1"/>
    </source>
</evidence>